<dbReference type="InterPro" id="IPR055374">
    <property type="entry name" value="Ribophorin_II_3rd"/>
</dbReference>
<dbReference type="InterPro" id="IPR008814">
    <property type="entry name" value="Swp1"/>
</dbReference>
<gene>
    <name evidence="16" type="primary">STT3</name>
    <name evidence="16" type="ORF">PhCBS80983_g03624</name>
</gene>
<dbReference type="InterPro" id="IPR056790">
    <property type="entry name" value="Ribophorin_II_C"/>
</dbReference>
<keyword evidence="8 12" id="KW-1133">Transmembrane helix</keyword>
<dbReference type="UniPathway" id="UPA00378"/>
<evidence type="ECO:0000256" key="8">
    <source>
        <dbReference type="ARBA" id="ARBA00022989"/>
    </source>
</evidence>
<evidence type="ECO:0000313" key="17">
    <source>
        <dbReference type="Proteomes" id="UP000318582"/>
    </source>
</evidence>
<dbReference type="AlphaFoldDB" id="A0A507E1N4"/>
<name>A0A507E1N4_9FUNG</name>
<feature type="transmembrane region" description="Helical" evidence="12">
    <location>
        <begin position="189"/>
        <end position="212"/>
    </location>
</feature>
<comment type="function">
    <text evidence="1">Subunit of the oligosaccharyl transferase (OST) complex that catalyzes the initial transfer of a defined glycan (Glc(3)Man(9)GlcNAc(2) in eukaryotes) from the lipid carrier dolichol-pyrophosphate to an asparagine residue within an Asn-X-Ser/Thr consensus motif in nascent polypeptide chains, the first step in protein N-glycosylation. N-glycosylation occurs cotranslationally and the complex associates with the Sec61 complex at the channel-forming translocon complex that mediates protein translocation across the endoplasmic reticulum (ER). All subunits are required for a maximal enzyme activity.</text>
</comment>
<evidence type="ECO:0000259" key="14">
    <source>
        <dbReference type="Pfam" id="PF23860"/>
    </source>
</evidence>
<evidence type="ECO:0000256" key="7">
    <source>
        <dbReference type="ARBA" id="ARBA00022824"/>
    </source>
</evidence>
<dbReference type="PANTHER" id="PTHR12640:SF0">
    <property type="entry name" value="DOLICHYL-DIPHOSPHOOLIGOSACCHARIDE--PROTEIN GLYCOSYLTRANSFERASE SUBUNIT 2"/>
    <property type="match status" value="1"/>
</dbReference>
<keyword evidence="9 12" id="KW-0472">Membrane</keyword>
<sequence length="290" mass="31951">MLMLQTALALLLAVSSFSGVSADRIKPEVHELKIRLERGEGGQALTETVKQEKALSRKNWRIGATDKLSLNAMIHDNDKPLSVQQVVLGVYSHETKSETSFICPSKQNGQYACALDLKEASVQSSVDPGQTTLKLYIASHDVIPVSYNVGDIELSFTAPQKEESVWDIFHPLPEIKHQFRADEKMPNKLLSSVFSLGVLAPWLLLIGMYVSLSANVKNLFANSLSLTFGSLFIASLAAVMSLYYVYWLRLNLFQLLGYGSVIGVVTAVFGRQALVARAGLRGVTRTKKDF</sequence>
<evidence type="ECO:0000256" key="6">
    <source>
        <dbReference type="ARBA" id="ARBA00022729"/>
    </source>
</evidence>
<dbReference type="STRING" id="109895.A0A507E1N4"/>
<keyword evidence="7" id="KW-0256">Endoplasmic reticulum</keyword>
<evidence type="ECO:0000256" key="13">
    <source>
        <dbReference type="SAM" id="SignalP"/>
    </source>
</evidence>
<keyword evidence="17" id="KW-1185">Reference proteome</keyword>
<feature type="transmembrane region" description="Helical" evidence="12">
    <location>
        <begin position="252"/>
        <end position="270"/>
    </location>
</feature>
<reference evidence="16 17" key="1">
    <citation type="journal article" date="2019" name="Sci. Rep.">
        <title>Comparative genomics of chytrid fungi reveal insights into the obligate biotrophic and pathogenic lifestyle of Synchytrium endobioticum.</title>
        <authorList>
            <person name="van de Vossenberg B.T.L.H."/>
            <person name="Warris S."/>
            <person name="Nguyen H.D.T."/>
            <person name="van Gent-Pelzer M.P.E."/>
            <person name="Joly D.L."/>
            <person name="van de Geest H.C."/>
            <person name="Bonants P.J.M."/>
            <person name="Smith D.S."/>
            <person name="Levesque C.A."/>
            <person name="van der Lee T.A.J."/>
        </authorList>
    </citation>
    <scope>NUCLEOTIDE SEQUENCE [LARGE SCALE GENOMIC DNA]</scope>
    <source>
        <strain evidence="16 17">CBS 809.83</strain>
    </source>
</reference>
<evidence type="ECO:0000256" key="4">
    <source>
        <dbReference type="ARBA" id="ARBA00009038"/>
    </source>
</evidence>
<dbReference type="Pfam" id="PF23860">
    <property type="entry name" value="Ribophorin_II_3rd"/>
    <property type="match status" value="1"/>
</dbReference>
<keyword evidence="6 13" id="KW-0732">Signal</keyword>
<evidence type="ECO:0000313" key="16">
    <source>
        <dbReference type="EMBL" id="TPX57734.1"/>
    </source>
</evidence>
<dbReference type="Proteomes" id="UP000318582">
    <property type="component" value="Unassembled WGS sequence"/>
</dbReference>
<dbReference type="PANTHER" id="PTHR12640">
    <property type="entry name" value="RIBOPHORIN II"/>
    <property type="match status" value="1"/>
</dbReference>
<comment type="pathway">
    <text evidence="3">Protein modification; protein glycosylation.</text>
</comment>
<dbReference type="GO" id="GO:0008250">
    <property type="term" value="C:oligosaccharyltransferase complex"/>
    <property type="evidence" value="ECO:0007669"/>
    <property type="project" value="InterPro"/>
</dbReference>
<evidence type="ECO:0000256" key="3">
    <source>
        <dbReference type="ARBA" id="ARBA00004922"/>
    </source>
</evidence>
<dbReference type="EMBL" id="QEAQ01000048">
    <property type="protein sequence ID" value="TPX57734.1"/>
    <property type="molecule type" value="Genomic_DNA"/>
</dbReference>
<dbReference type="Pfam" id="PF25147">
    <property type="entry name" value="Ribophorin_II_C"/>
    <property type="match status" value="1"/>
</dbReference>
<feature type="transmembrane region" description="Helical" evidence="12">
    <location>
        <begin position="224"/>
        <end position="246"/>
    </location>
</feature>
<evidence type="ECO:0000259" key="15">
    <source>
        <dbReference type="Pfam" id="PF25147"/>
    </source>
</evidence>
<evidence type="ECO:0000256" key="12">
    <source>
        <dbReference type="SAM" id="Phobius"/>
    </source>
</evidence>
<dbReference type="GO" id="GO:0006487">
    <property type="term" value="P:protein N-linked glycosylation"/>
    <property type="evidence" value="ECO:0007669"/>
    <property type="project" value="TreeGrafter"/>
</dbReference>
<comment type="subcellular location">
    <subcellularLocation>
        <location evidence="2">Endoplasmic reticulum membrane</location>
        <topology evidence="2">Multi-pass membrane protein</topology>
    </subcellularLocation>
</comment>
<evidence type="ECO:0000256" key="1">
    <source>
        <dbReference type="ARBA" id="ARBA00002791"/>
    </source>
</evidence>
<comment type="caution">
    <text evidence="16">The sequence shown here is derived from an EMBL/GenBank/DDBJ whole genome shotgun (WGS) entry which is preliminary data.</text>
</comment>
<accession>A0A507E1N4</accession>
<feature type="domain" description="Ribophorin II third" evidence="14">
    <location>
        <begin position="49"/>
        <end position="154"/>
    </location>
</feature>
<organism evidence="16 17">
    <name type="scientific">Powellomyces hirtus</name>
    <dbReference type="NCBI Taxonomy" id="109895"/>
    <lineage>
        <taxon>Eukaryota</taxon>
        <taxon>Fungi</taxon>
        <taxon>Fungi incertae sedis</taxon>
        <taxon>Chytridiomycota</taxon>
        <taxon>Chytridiomycota incertae sedis</taxon>
        <taxon>Chytridiomycetes</taxon>
        <taxon>Spizellomycetales</taxon>
        <taxon>Powellomycetaceae</taxon>
        <taxon>Powellomyces</taxon>
    </lineage>
</organism>
<evidence type="ECO:0000256" key="9">
    <source>
        <dbReference type="ARBA" id="ARBA00023136"/>
    </source>
</evidence>
<evidence type="ECO:0000256" key="10">
    <source>
        <dbReference type="ARBA" id="ARBA00030078"/>
    </source>
</evidence>
<proteinExistence type="inferred from homology"/>
<keyword evidence="16" id="KW-0808">Transferase</keyword>
<feature type="signal peptide" evidence="13">
    <location>
        <begin position="1"/>
        <end position="22"/>
    </location>
</feature>
<feature type="domain" description="Ribophorin II C-terminal" evidence="15">
    <location>
        <begin position="179"/>
        <end position="278"/>
    </location>
</feature>
<evidence type="ECO:0000256" key="5">
    <source>
        <dbReference type="ARBA" id="ARBA00022692"/>
    </source>
</evidence>
<evidence type="ECO:0000256" key="2">
    <source>
        <dbReference type="ARBA" id="ARBA00004477"/>
    </source>
</evidence>
<evidence type="ECO:0000256" key="11">
    <source>
        <dbReference type="ARBA" id="ARBA00032139"/>
    </source>
</evidence>
<protein>
    <recommendedName>
        <fullName evidence="11">Ribophorin II</fullName>
    </recommendedName>
    <alternativeName>
        <fullName evidence="10">Ribophorin-2</fullName>
    </alternativeName>
</protein>
<dbReference type="GO" id="GO:0016740">
    <property type="term" value="F:transferase activity"/>
    <property type="evidence" value="ECO:0007669"/>
    <property type="project" value="UniProtKB-KW"/>
</dbReference>
<feature type="chain" id="PRO_5044252375" description="Ribophorin II" evidence="13">
    <location>
        <begin position="23"/>
        <end position="290"/>
    </location>
</feature>
<keyword evidence="5 12" id="KW-0812">Transmembrane</keyword>
<comment type="similarity">
    <text evidence="4">Belongs to the SWP1 family.</text>
</comment>